<dbReference type="Gene3D" id="2.160.20.10">
    <property type="entry name" value="Single-stranded right-handed beta-helix, Pectin lyase-like"/>
    <property type="match status" value="1"/>
</dbReference>
<dbReference type="GO" id="GO:0005576">
    <property type="term" value="C:extracellular region"/>
    <property type="evidence" value="ECO:0007669"/>
    <property type="project" value="UniProtKB-SubCell"/>
</dbReference>
<dbReference type="PANTHER" id="PTHR12338">
    <property type="entry name" value="AUTOTRANSPORTER"/>
    <property type="match status" value="1"/>
</dbReference>
<sequence length="4358" mass="443250">MSMPAPTSIALSRVSLPGSGESRPRLTPLASALAVLLMAGGLAGTAQAAGGAWFAQSGAGKTHAASGVSRAQQGLPSSRSTAEQQAQSRQQLQRSLDNVNRTVSAIAAQQAAQAAARDAASDVPDGLVKGGLWDKDAAGNALAWSGAERAQQTGNTVNIKQTASRAILNWDTFNVGRNTTVQFQQQSTDAVLNRVVGADAKPSQIQGAIKADGTVMVVNRNGVVFGPNSQVDTRNLVAAAASITDDQFLSGGLYRDSGPTFTDALGAIRVERGAAIGTATPSSATDGGGYVLLLGAEVANAGAITTPKGQTVLAAGDHFTIRRGQSTDGNAASTTRGNEVTPVFVADSLAGAVENSGLITAATGDVTLAGRNVTQRGALLSSTSVDARGTIHLKAAGAGASVTLAEGATSAILIDANGGAALDSQRAGLLAPAVATFNSDAYAAGDDIRYQPRVEVTSAGTVEFQNDSMTLATGGQIVVSAAQRTLVRDGARLDVAGALGVQVAMASNTISVNIQGNEQRDASVNRDGAKLNNSDVWVDVRDLVFVPAGTGGYASDRWYTAGGLLEVGGYLGTRNRTVGEWLAPGGTVRFGGDGDLVTQSGSQINLSGGTLDVQSGYVNLSWLRGTDNRLYEVSRAPGDLLYQGMYLGYEDTHERWGHTTYYRSPLIAPERRYEQGYTVGRDAGTLVVDVAHAVLEGELVGDTYQGPRQDQAAQIDVDGFLQVQRAVARGAQLVVGSYEAYYLKNSGRLQYALGAGDIQNVVLGGNASAIADALDLTAALPQERQNQVYLDTGLLNRFKLGAIRIGAADGIQVDGALEAALGGEIVLYGNTVTVNADLTARAGTIRVGNVLKQIGENSIVEDRAVTAGVAPGTVTIGQDVMLDASGLWGNLRLARQEGRAALPYLNGGTVAVRGMGDVTLSAGSVVDVSSGGAILANGKLRGGKGGNVSLMADTGGLGDAGGLLTLDGWIRGYGVSGGGTLQLESGSSIAIGGELLQTAGVLGAGEAAPVDLVTLQDITLQAGTVLPIDTAFTVDVVLPGVAMPAASLRASVAEPLVLAADWQPPRPGSSGGNYGFFLANGGSVSVQVTGDIPVIPAGTAITGFFGSIGQGMQSYVPSADVFPNGIPIQASPVVYRAGAVAPQAVTYASGTRLPAGVQLGQAVQVQSPMALDSTVLQTGFAAYDINGHLGVGVARGARVAAVMPVYRPTAGAQLAGSAAQALEVWTPPVYLEDPAAGVLTQRQGADLTLRAERLRVGGGLSVGQGAVLGVDPGATLSLLGGTGTSVNIEGTLQAWGGTIRIGIDELPLGPDTLSAWHQRAIHVGGNAVIDVAARAQVRQDVQGNWYGVVPDGGSIQIGGEQDWADTGEAQAPQVAIVVDRGALLDASGASGALTMSGNTAVAASAGGSIVLKSAYSLYLDGTMRAASGGAQAEGGVLAVALETPLLANLPAAENRIRTPREFILSQAYRDSSPGDEPLRYGVASLSVDQVRAGGFDSLSLLADGILSFDGDVALDMRRSLELYAGAYALSDSASDASRIALSAPYVRLAAPTRAAGATGSNNEILPTVTAKAGDPTRLSAAVMSISADMIDVRDRVAFGVSGTLRQAGPDLLVDRRGFERVDISSRGDLRLLGGSSLNGLGGDFTTELASAGDLFLTAAQIYPATGVVARIRAGGALSIARAEGATPDVPWSVLGRLTLSADEILQGGIVRAPMGSLTIGVQSTKRIELLPGSIASVSGAGLLMPYGGTVDGQSYLYAGNEVREALDTRKGEGALGISLMAGSIVGDAGSTLDVSGGGTLTGAGFVTGRGGSVDVLSTPLASVSPAYAYSDAGNAVYAIVPTATARYAPLAAEAGAGDPAIGQQITLAQGVPGLPAGTYTLLPSTYALLPGAFRVELGGAALGSSRQVALRDGSYAASGTLGYAATDIKAGIPTQVLLTPADTVRKLATYNETGLNSYLREASTRLGGLRGWVSDDATTLTLNYTQVIRQEGLPMLAFDGIARFAAVANTDGRSGTLAVAGSKIDIYGGSIEPAYVDEGTETSVPKTAVIAADALNAFHAPRLMVGGTLAMNSGDTYAEISGTGAVRLRSGATLAGTEVFVVGNAITVEQGAVIDTRGRGLPDYDSDSGVTYATDGSNPTSVLVVSNGRINVLAPASSGNTVTIGNCLDTSCTGATAFYTDGTLALATGGSLALADSVRYGAKHLVLSASSINLGGTQALADAAAAGALPSGLTMNQSVLDRLLAGNAGENIAALQSLTLNARESVNVYGALSLDTTSASGSLGSLMLGTPAIYGYGQAGDVASIRTGEFIWAGAVASRVNAVDLPAYTGAAMADRLGTGTLDIFAQRIVLGDLPTSRPDDTLQAERISLGFSALNLNASERFSVGGNGVLQVFRQQGEYVAGQGYTRTGGALNIVTPLLTGQSGAVGAITAGGSIALSRSGGMAAAQAVSDLGARLSLTGQSVSMDTTVALPSGRLTVSAEGGVSLGSQSLIDMAGRETVLIDVSQYSWGGDVTLTSTNGAVTQAAGSLIDLHAINNRAGTLAVTALGDGGQVSLDGDFLGAASGQYATGGSVVPYANGQITVRANTLADFTGLNTRLNAAQMTGARSFQIRQGDLVVGDEVRASEVSISVDNGSLTVNGRIDASGWEVGSIRLAAGRDLVVNGTLDAHGTGLRVDSYGKIIDSPNRAIVDLTSRDGTLTLATGAAIDLRAGTGVDVGAGAGLNDGVARGTLDLNVRRVGTNDAAIQVGTPSIQGASLIAVNAFRTYGDADMTQATAPDVSGTRPYLIDQAFFDTKADRDNTDYMNAALANTALASRLSGLGSYHLRPGVEVSVSGNLTLTGDLDLSNYRYGPDANRTNAALRGYGEPGVLVLRAGGDLTLNGSINDGFAPPSSADNVRADDGWILTQGNIVDNVPEPTVFGNGVVVPIDGVQLETGTIFPEGSTLNYDLPAQGAELPNGTVLPVDMTLAGAMTLPAGTVLAGTIYAANGSVAYPAGTVLSQSLTLSSGMKVGAGTTVRGLTEFAPFTWPRNVPLPVALKADGRLTLARGSLIPSMTRLLLPDGEPINLRPDAGEHQGANWAVAPMLGAGASSWDLRLAAGADLEAADTRATRPGKGALVLGDAHVMSVKAGGGTGLVWGPDGAAWWGFELGSPVPQELLDAGWCDGSDALCVVDPARISYVYGPAGPEQGGVPGEPVDQWLIDAEYCSWYVDLCVEKINPVKLVLTPMSPLFSVVRTGAADLDLVAGGDIRMESAFGVYTAGRPSAALTNAAGENPYNLARAAQAAGQNSSQYQGTLDAWQAWYPEQGGNLMVQAGGDLVGDIWGNTSQKNTHSASSAVGNWLWRQGTGSTEGVEDIATAWWINFGAYARPRAATNNDLPVVVGFTGLGTLGGGDVSISVEGDAGMLTRRGDDRGETQPRSQGLVVAVGSTGRVTDDGQLVLTGGGDLSLRIAGSLNPALAAAQLNEYNNTQNSDLNGVITNLRGLTAVQAGAVGGVQLAYRSGVNVSLGNAADFMETRTVDPYVATLANSQAGITLIPGDSAMHVDTLGDLVLNTAADAGRVSTANLSSLQVNGTSYATGQSWFSLWTPNTALHLFAAGGNMTPNASPTDIRTTVEGTNLNRADGVIVYPSILEATAATGSVYLGYSTTSTINRASALPGLLLAPSSQGSLSLLAGGSIYAGGYSLGRSGADTALPTPLDPAFAVFAGSDVVTNASLQGPLENSGMPLRAAQDAMPLFAFGADTAGEVNVNGGVTRVYARDGDIIGLNVGTVKTYAATTGRVPLTWYRSAGVLSMQAGRDIVQSNVVAINGDATDVARVAAGRDLIYSTLTVAGPGLLEVSAGRHVLMQDKASITSLGPVVAGDTRPGAGITVLAGMGTNGPDYAGFIDRYIDPANQAVTGVALADQPGKVVTYYGGELTLAQWLAREFGYDEARDGDAQAYLRMQQAVADARYQQATASGESASRRDLSREYTQEGQSHLVNWLQTRFGTANGEGVVFDAATMDARAFFDALPAAQRNVYARQVYFAELKAGGREYNDADGVRYGSYLRGRNAIAALFPEQAASGDAVRYDGDIIMYGGSGVHTAFGGDIQMLTPGGRQVLGIEGVSPPSTAGVVTQGQGDIQLYSLGSILLGQSRIMTTFGGSIQAWSATGDINAGRGSKTTVVYTPPKRVYDDAGNVTLSVDVPSTGAGIATLAPIPDVPPGDVDLIAPLGTIDAGEAGIRVSGNVNIAALTVVNAANIQVQGESKGIPVTAVVNTGALSNASAAATSAASAAQDAVARTRAAAQQALPSIISVQVLGFGDGSAAGGSAPAGQRREPVSSRQSGALQVVGAGELSPAQLARLSPAERERLGL</sequence>
<gene>
    <name evidence="7" type="primary">hxuA_11</name>
    <name evidence="7" type="ORF">SAMEA1982600_05226</name>
</gene>
<keyword evidence="4" id="KW-0175">Coiled coil</keyword>
<keyword evidence="2" id="KW-0964">Secreted</keyword>
<dbReference type="Pfam" id="PF05860">
    <property type="entry name" value="TPS"/>
    <property type="match status" value="1"/>
</dbReference>
<dbReference type="InterPro" id="IPR008638">
    <property type="entry name" value="FhaB/CdiA-like_TPS"/>
</dbReference>
<feature type="region of interest" description="Disordered" evidence="5">
    <location>
        <begin position="4311"/>
        <end position="4330"/>
    </location>
</feature>
<evidence type="ECO:0000259" key="6">
    <source>
        <dbReference type="SMART" id="SM00912"/>
    </source>
</evidence>
<name>A0A157RMA5_9BORD</name>
<dbReference type="InterPro" id="IPR021026">
    <property type="entry name" value="Filamn_hemagglutn_DUF3739"/>
</dbReference>
<evidence type="ECO:0000256" key="1">
    <source>
        <dbReference type="ARBA" id="ARBA00004613"/>
    </source>
</evidence>
<dbReference type="OrthoDB" id="8672993at2"/>
<evidence type="ECO:0000256" key="3">
    <source>
        <dbReference type="ARBA" id="ARBA00022729"/>
    </source>
</evidence>
<dbReference type="InterPro" id="IPR012334">
    <property type="entry name" value="Pectin_lyas_fold"/>
</dbReference>
<evidence type="ECO:0000256" key="5">
    <source>
        <dbReference type="SAM" id="MobiDB-lite"/>
    </source>
</evidence>
<feature type="coiled-coil region" evidence="4">
    <location>
        <begin position="82"/>
        <end position="109"/>
    </location>
</feature>
<dbReference type="Proteomes" id="UP000077037">
    <property type="component" value="Unassembled WGS sequence"/>
</dbReference>
<proteinExistence type="predicted"/>
<feature type="domain" description="Filamentous haemagglutinin FhaB/tRNA nuclease CdiA-like TPS" evidence="6">
    <location>
        <begin position="139"/>
        <end position="247"/>
    </location>
</feature>
<evidence type="ECO:0000313" key="8">
    <source>
        <dbReference type="Proteomes" id="UP000077037"/>
    </source>
</evidence>
<evidence type="ECO:0000256" key="4">
    <source>
        <dbReference type="SAM" id="Coils"/>
    </source>
</evidence>
<dbReference type="EMBL" id="FKBS01000029">
    <property type="protein sequence ID" value="SAI59132.1"/>
    <property type="molecule type" value="Genomic_DNA"/>
</dbReference>
<evidence type="ECO:0000313" key="7">
    <source>
        <dbReference type="EMBL" id="SAI59132.1"/>
    </source>
</evidence>
<keyword evidence="3" id="KW-0732">Signal</keyword>
<reference evidence="7 8" key="1">
    <citation type="submission" date="2016-03" db="EMBL/GenBank/DDBJ databases">
        <authorList>
            <consortium name="Pathogen Informatics"/>
        </authorList>
    </citation>
    <scope>NUCLEOTIDE SEQUENCE [LARGE SCALE GENOMIC DNA]</scope>
    <source>
        <strain evidence="7 8">NCTC13364</strain>
    </source>
</reference>
<dbReference type="SMART" id="SM00912">
    <property type="entry name" value="Haemagg_act"/>
    <property type="match status" value="1"/>
</dbReference>
<dbReference type="NCBIfam" id="TIGR01901">
    <property type="entry name" value="adhes_NPXG"/>
    <property type="match status" value="1"/>
</dbReference>
<comment type="subcellular location">
    <subcellularLocation>
        <location evidence="1">Secreted</location>
    </subcellularLocation>
</comment>
<accession>A0A157RMA5</accession>
<dbReference type="InterPro" id="IPR050909">
    <property type="entry name" value="Bact_Autotransporter_VF"/>
</dbReference>
<dbReference type="PANTHER" id="PTHR12338:SF8">
    <property type="entry name" value="HEME_HEMOPEXIN-BINDING PROTEIN"/>
    <property type="match status" value="1"/>
</dbReference>
<dbReference type="Pfam" id="PF12545">
    <property type="entry name" value="DUF3739"/>
    <property type="match status" value="1"/>
</dbReference>
<organism evidence="7 8">
    <name type="scientific">Bordetella ansorpii</name>
    <dbReference type="NCBI Taxonomy" id="288768"/>
    <lineage>
        <taxon>Bacteria</taxon>
        <taxon>Pseudomonadati</taxon>
        <taxon>Pseudomonadota</taxon>
        <taxon>Betaproteobacteria</taxon>
        <taxon>Burkholderiales</taxon>
        <taxon>Alcaligenaceae</taxon>
        <taxon>Bordetella</taxon>
    </lineage>
</organism>
<dbReference type="InterPro" id="IPR011050">
    <property type="entry name" value="Pectin_lyase_fold/virulence"/>
</dbReference>
<evidence type="ECO:0000256" key="2">
    <source>
        <dbReference type="ARBA" id="ARBA00022525"/>
    </source>
</evidence>
<dbReference type="SUPFAM" id="SSF51126">
    <property type="entry name" value="Pectin lyase-like"/>
    <property type="match status" value="1"/>
</dbReference>
<protein>
    <submittedName>
        <fullName evidence="7">Heme:hemopexin utilization protein A</fullName>
    </submittedName>
</protein>